<dbReference type="PANTHER" id="PTHR11804:SF84">
    <property type="entry name" value="SACCHAROLYSIN"/>
    <property type="match status" value="1"/>
</dbReference>
<dbReference type="Pfam" id="PF19310">
    <property type="entry name" value="TOP_N"/>
    <property type="match status" value="1"/>
</dbReference>
<evidence type="ECO:0000256" key="8">
    <source>
        <dbReference type="ARBA" id="ARBA00024603"/>
    </source>
</evidence>
<reference evidence="13" key="1">
    <citation type="submission" date="2009-10" db="EMBL/GenBank/DDBJ databases">
        <title>Diversity of trophic interactions inside an arsenic-rich microbial ecosystem.</title>
        <authorList>
            <person name="Bertin P.N."/>
            <person name="Heinrich-Salmeron A."/>
            <person name="Pelletier E."/>
            <person name="Goulhen-Chollet F."/>
            <person name="Arsene-Ploetze F."/>
            <person name="Gallien S."/>
            <person name="Calteau A."/>
            <person name="Vallenet D."/>
            <person name="Casiot C."/>
            <person name="Chane-Woon-Ming B."/>
            <person name="Giloteaux L."/>
            <person name="Barakat M."/>
            <person name="Bonnefoy V."/>
            <person name="Bruneel O."/>
            <person name="Chandler M."/>
            <person name="Cleiss J."/>
            <person name="Duran R."/>
            <person name="Elbaz-Poulichet F."/>
            <person name="Fonknechten N."/>
            <person name="Lauga B."/>
            <person name="Mornico D."/>
            <person name="Ortet P."/>
            <person name="Schaeffer C."/>
            <person name="Siguier P."/>
            <person name="Alexander Thil Smith A."/>
            <person name="Van Dorsselaer A."/>
            <person name="Weissenbach J."/>
            <person name="Medigue C."/>
            <person name="Le Paslier D."/>
        </authorList>
    </citation>
    <scope>NUCLEOTIDE SEQUENCE</scope>
</reference>
<feature type="region of interest" description="Disordered" evidence="10">
    <location>
        <begin position="1"/>
        <end position="20"/>
    </location>
</feature>
<keyword evidence="5 13" id="KW-0378">Hydrolase</keyword>
<evidence type="ECO:0000259" key="11">
    <source>
        <dbReference type="Pfam" id="PF01432"/>
    </source>
</evidence>
<comment type="cofactor">
    <cofactor evidence="1">
        <name>Zn(2+)</name>
        <dbReference type="ChEBI" id="CHEBI:29105"/>
    </cofactor>
</comment>
<dbReference type="Gene3D" id="3.40.390.10">
    <property type="entry name" value="Collagenase (Catalytic Domain)"/>
    <property type="match status" value="1"/>
</dbReference>
<keyword evidence="3" id="KW-0645">Protease</keyword>
<protein>
    <recommendedName>
        <fullName evidence="9">oligopeptidase A</fullName>
        <ecNumber evidence="9">3.4.24.70</ecNumber>
    </recommendedName>
</protein>
<dbReference type="CDD" id="cd06456">
    <property type="entry name" value="M3A_DCP"/>
    <property type="match status" value="1"/>
</dbReference>
<keyword evidence="6" id="KW-0862">Zinc</keyword>
<evidence type="ECO:0000256" key="3">
    <source>
        <dbReference type="ARBA" id="ARBA00022670"/>
    </source>
</evidence>
<dbReference type="InterPro" id="IPR001567">
    <property type="entry name" value="Pept_M3A_M3B_dom"/>
</dbReference>
<dbReference type="InterPro" id="IPR024077">
    <property type="entry name" value="Neurolysin/TOP_dom2"/>
</dbReference>
<feature type="domain" description="Oligopeptidase A N-terminal" evidence="12">
    <location>
        <begin position="41"/>
        <end position="164"/>
    </location>
</feature>
<dbReference type="AlphaFoldDB" id="E6PWA6"/>
<sequence length="698" mass="77928">MPTLEQASSQTAPQPHGNPLLDFADLPAYAQVQPEHVKPAITQLIGEARAALAKVTDPATPATWDAVVDPLNLATERLARAWGMVGHLNAVADTPALREAFNALLPEVTEFWTELGLDAGLYAQYKRLSESAEFTRLSATRQRIIRHALRDFRLSGAELQGEARRRYAQIQERSAELAQTFSEHLLDATNAAKLETSAAEVDGIPADVLQVAQEAAAELGKPGHVFTLHQPSYVPVMQYAKSRVLRERIYRAYVTRASDLGDAALDNSAPMAELLQLRDEEARLLGFSSFAELSLEPKMADSPAQVEHFLLDLAQRARPYAERDLADLRAFAAENLGLPELASWDISFASERLRERRYDYSEQEVKQYFTEPQVLTGLFALVQTLFGVRIVEAQTQRGVWHPEVKLWDVQTPQGQGIGQFYTDLHARAGKRSGAWMDDARARWLRPGQPGTRLQTPIALLTCNFAAGVGGKPALLTHDDVQTLFHEFGHGLHHLLTRVDDISASGISGVEWDAVELPSQFMENFCWEWDVLQQLTRHVDTGAALPRTLFERMLAARNFQAGMQTLRQIEFSLFDLRLHHSLRSFTPQTVADVAAAVRQEVAVLFPPDFYRFQHSFSHIFAGGYAAGYYSYKWAEVLSADAYAQFEENGVLDPQTGARFRDEILARGSSRPALESFRAFRGRDPQIDALLRHQGMVETA</sequence>
<dbReference type="FunFam" id="3.40.390.10:FF:000009">
    <property type="entry name" value="Oligopeptidase A"/>
    <property type="match status" value="1"/>
</dbReference>
<dbReference type="PANTHER" id="PTHR11804">
    <property type="entry name" value="PROTEASE M3 THIMET OLIGOPEPTIDASE-RELATED"/>
    <property type="match status" value="1"/>
</dbReference>
<dbReference type="GO" id="GO:0004222">
    <property type="term" value="F:metalloendopeptidase activity"/>
    <property type="evidence" value="ECO:0007669"/>
    <property type="project" value="UniProtKB-EC"/>
</dbReference>
<proteinExistence type="inferred from homology"/>
<dbReference type="GO" id="GO:0005829">
    <property type="term" value="C:cytosol"/>
    <property type="evidence" value="ECO:0007669"/>
    <property type="project" value="UniProtKB-ARBA"/>
</dbReference>
<dbReference type="InterPro" id="IPR045090">
    <property type="entry name" value="Pept_M3A_M3B"/>
</dbReference>
<dbReference type="GO" id="GO:0046872">
    <property type="term" value="F:metal ion binding"/>
    <property type="evidence" value="ECO:0007669"/>
    <property type="project" value="UniProtKB-KW"/>
</dbReference>
<dbReference type="InterPro" id="IPR034005">
    <property type="entry name" value="M3A_DCP"/>
</dbReference>
<keyword evidence="7" id="KW-0482">Metalloprotease</keyword>
<dbReference type="InterPro" id="IPR045666">
    <property type="entry name" value="OpdA_N"/>
</dbReference>
<comment type="similarity">
    <text evidence="2">Belongs to the peptidase M3 family.</text>
</comment>
<evidence type="ECO:0000256" key="6">
    <source>
        <dbReference type="ARBA" id="ARBA00022833"/>
    </source>
</evidence>
<dbReference type="GO" id="GO:0006518">
    <property type="term" value="P:peptide metabolic process"/>
    <property type="evidence" value="ECO:0007669"/>
    <property type="project" value="TreeGrafter"/>
</dbReference>
<comment type="catalytic activity">
    <reaction evidence="8">
        <text>Hydrolysis of oligopeptides, with broad specificity. Gly or Ala commonly occur as P1 or P1' residues, but more distant residues are also important, as is shown by the fact that Z-Gly-Pro-Gly-|-Gly-Pro-Ala is cleaved, but not Z-(Gly)(5).</text>
        <dbReference type="EC" id="3.4.24.70"/>
    </reaction>
</comment>
<dbReference type="Pfam" id="PF01432">
    <property type="entry name" value="Peptidase_M3"/>
    <property type="match status" value="1"/>
</dbReference>
<comment type="caution">
    <text evidence="13">The sequence shown here is derived from an EMBL/GenBank/DDBJ whole genome shotgun (WGS) entry which is preliminary data.</text>
</comment>
<evidence type="ECO:0000256" key="10">
    <source>
        <dbReference type="SAM" id="MobiDB-lite"/>
    </source>
</evidence>
<organism evidence="13">
    <name type="scientific">mine drainage metagenome</name>
    <dbReference type="NCBI Taxonomy" id="410659"/>
    <lineage>
        <taxon>unclassified sequences</taxon>
        <taxon>metagenomes</taxon>
        <taxon>ecological metagenomes</taxon>
    </lineage>
</organism>
<evidence type="ECO:0000256" key="4">
    <source>
        <dbReference type="ARBA" id="ARBA00022723"/>
    </source>
</evidence>
<dbReference type="InterPro" id="IPR024079">
    <property type="entry name" value="MetalloPept_cat_dom_sf"/>
</dbReference>
<keyword evidence="4" id="KW-0479">Metal-binding</keyword>
<gene>
    <name evidence="13" type="primary">prlC</name>
    <name evidence="13" type="ORF">CARN2_0392</name>
</gene>
<evidence type="ECO:0000259" key="12">
    <source>
        <dbReference type="Pfam" id="PF19310"/>
    </source>
</evidence>
<accession>E6PWA6</accession>
<feature type="domain" description="Peptidase M3A/M3B catalytic" evidence="11">
    <location>
        <begin position="236"/>
        <end position="693"/>
    </location>
</feature>
<evidence type="ECO:0000313" key="13">
    <source>
        <dbReference type="EMBL" id="CBH99213.1"/>
    </source>
</evidence>
<dbReference type="GO" id="GO:0006508">
    <property type="term" value="P:proteolysis"/>
    <property type="evidence" value="ECO:0007669"/>
    <property type="project" value="UniProtKB-KW"/>
</dbReference>
<evidence type="ECO:0000256" key="9">
    <source>
        <dbReference type="ARBA" id="ARBA00026100"/>
    </source>
</evidence>
<dbReference type="SUPFAM" id="SSF55486">
    <property type="entry name" value="Metalloproteases ('zincins'), catalytic domain"/>
    <property type="match status" value="1"/>
</dbReference>
<dbReference type="EMBL" id="CABM01000069">
    <property type="protein sequence ID" value="CBH99213.1"/>
    <property type="molecule type" value="Genomic_DNA"/>
</dbReference>
<dbReference type="Gene3D" id="1.10.1370.10">
    <property type="entry name" value="Neurolysin, domain 3"/>
    <property type="match status" value="1"/>
</dbReference>
<feature type="compositionally biased region" description="Polar residues" evidence="10">
    <location>
        <begin position="1"/>
        <end position="13"/>
    </location>
</feature>
<name>E6PWA6_9ZZZZ</name>
<evidence type="ECO:0000256" key="2">
    <source>
        <dbReference type="ARBA" id="ARBA00006040"/>
    </source>
</evidence>
<evidence type="ECO:0000256" key="1">
    <source>
        <dbReference type="ARBA" id="ARBA00001947"/>
    </source>
</evidence>
<evidence type="ECO:0000256" key="5">
    <source>
        <dbReference type="ARBA" id="ARBA00022801"/>
    </source>
</evidence>
<evidence type="ECO:0000256" key="7">
    <source>
        <dbReference type="ARBA" id="ARBA00023049"/>
    </source>
</evidence>
<dbReference type="EC" id="3.4.24.70" evidence="9"/>